<evidence type="ECO:0000313" key="1">
    <source>
        <dbReference type="EMBL" id="HJB59564.1"/>
    </source>
</evidence>
<reference evidence="1" key="2">
    <citation type="submission" date="2021-04" db="EMBL/GenBank/DDBJ databases">
        <authorList>
            <person name="Gilroy R."/>
        </authorList>
    </citation>
    <scope>NUCLEOTIDE SEQUENCE</scope>
    <source>
        <strain evidence="1">ChiHjej9B8-13557</strain>
    </source>
</reference>
<protein>
    <submittedName>
        <fullName evidence="1">Nucleotidyltransferase substrate binding protein</fullName>
    </submittedName>
</protein>
<evidence type="ECO:0000313" key="2">
    <source>
        <dbReference type="Proteomes" id="UP000824211"/>
    </source>
</evidence>
<dbReference type="EMBL" id="DWXX01000142">
    <property type="protein sequence ID" value="HJB59564.1"/>
    <property type="molecule type" value="Genomic_DNA"/>
</dbReference>
<dbReference type="Pfam" id="PF08780">
    <property type="entry name" value="NTase_sub_bind"/>
    <property type="match status" value="1"/>
</dbReference>
<proteinExistence type="predicted"/>
<dbReference type="Gene3D" id="1.20.120.330">
    <property type="entry name" value="Nucleotidyltransferases domain 2"/>
    <property type="match status" value="1"/>
</dbReference>
<organism evidence="1 2">
    <name type="scientific">Candidatus Faecalibacterium faecipullorum</name>
    <dbReference type="NCBI Taxonomy" id="2838578"/>
    <lineage>
        <taxon>Bacteria</taxon>
        <taxon>Bacillati</taxon>
        <taxon>Bacillota</taxon>
        <taxon>Clostridia</taxon>
        <taxon>Eubacteriales</taxon>
        <taxon>Oscillospiraceae</taxon>
        <taxon>Faecalibacterium</taxon>
    </lineage>
</organism>
<dbReference type="SUPFAM" id="SSF81593">
    <property type="entry name" value="Nucleotidyltransferase substrate binding subunit/domain"/>
    <property type="match status" value="1"/>
</dbReference>
<dbReference type="NCBIfam" id="TIGR01987">
    <property type="entry name" value="HI0074"/>
    <property type="match status" value="1"/>
</dbReference>
<comment type="caution">
    <text evidence="1">The sequence shown here is derived from an EMBL/GenBank/DDBJ whole genome shotgun (WGS) entry which is preliminary data.</text>
</comment>
<dbReference type="Proteomes" id="UP000824211">
    <property type="component" value="Unassembled WGS sequence"/>
</dbReference>
<reference evidence="1" key="1">
    <citation type="journal article" date="2021" name="PeerJ">
        <title>Extensive microbial diversity within the chicken gut microbiome revealed by metagenomics and culture.</title>
        <authorList>
            <person name="Gilroy R."/>
            <person name="Ravi A."/>
            <person name="Getino M."/>
            <person name="Pursley I."/>
            <person name="Horton D.L."/>
            <person name="Alikhan N.F."/>
            <person name="Baker D."/>
            <person name="Gharbi K."/>
            <person name="Hall N."/>
            <person name="Watson M."/>
            <person name="Adriaenssens E.M."/>
            <person name="Foster-Nyarko E."/>
            <person name="Jarju S."/>
            <person name="Secka A."/>
            <person name="Antonio M."/>
            <person name="Oren A."/>
            <person name="Chaudhuri R.R."/>
            <person name="La Ragione R."/>
            <person name="Hildebrand F."/>
            <person name="Pallen M.J."/>
        </authorList>
    </citation>
    <scope>NUCLEOTIDE SEQUENCE</scope>
    <source>
        <strain evidence="1">ChiHjej9B8-13557</strain>
    </source>
</reference>
<sequence length="144" mass="16437">MEAIYAQLAALARRYGAQKKVEQYCQALSKLEEAVQIYEKTSQDELYRDGLIQRFEFTVELAWKSIKEFLEDQGMLISITAPRGVLKEGYAAGVIQDAEAWNAIITSRNITSHVYDKETAESVARQICYDFLPALQALALFYRQ</sequence>
<accession>A0A9D2S844</accession>
<dbReference type="InterPro" id="IPR010235">
    <property type="entry name" value="HepT"/>
</dbReference>
<gene>
    <name evidence="1" type="ORF">H9771_07935</name>
</gene>
<name>A0A9D2S844_9FIRM</name>
<dbReference type="AlphaFoldDB" id="A0A9D2S844"/>